<reference evidence="4 5" key="1">
    <citation type="submission" date="2016-07" db="EMBL/GenBank/DDBJ databases">
        <title>Pervasive Adenine N6-methylation of Active Genes in Fungi.</title>
        <authorList>
            <consortium name="DOE Joint Genome Institute"/>
            <person name="Mondo S.J."/>
            <person name="Dannebaum R.O."/>
            <person name="Kuo R.C."/>
            <person name="Labutti K."/>
            <person name="Haridas S."/>
            <person name="Kuo A."/>
            <person name="Salamov A."/>
            <person name="Ahrendt S.R."/>
            <person name="Lipzen A."/>
            <person name="Sullivan W."/>
            <person name="Andreopoulos W.B."/>
            <person name="Clum A."/>
            <person name="Lindquist E."/>
            <person name="Daum C."/>
            <person name="Ramamoorthy G.K."/>
            <person name="Gryganskyi A."/>
            <person name="Culley D."/>
            <person name="Magnuson J.K."/>
            <person name="James T.Y."/>
            <person name="O'Malley M.A."/>
            <person name="Stajich J.E."/>
            <person name="Spatafora J.W."/>
            <person name="Visel A."/>
            <person name="Grigoriev I.V."/>
        </authorList>
    </citation>
    <scope>NUCLEOTIDE SEQUENCE [LARGE SCALE GENOMIC DNA]</scope>
    <source>
        <strain evidence="4 5">CBS 129021</strain>
    </source>
</reference>
<feature type="compositionally biased region" description="Low complexity" evidence="2">
    <location>
        <begin position="31"/>
        <end position="41"/>
    </location>
</feature>
<dbReference type="RefSeq" id="XP_040709621.1">
    <property type="nucleotide sequence ID" value="XM_040862593.1"/>
</dbReference>
<dbReference type="Pfam" id="PF20994">
    <property type="entry name" value="CENPU"/>
    <property type="match status" value="1"/>
</dbReference>
<accession>A0A1Y2D8H0</accession>
<name>A0A1Y2D8H0_9PEZI</name>
<feature type="compositionally biased region" description="Basic and acidic residues" evidence="2">
    <location>
        <begin position="1"/>
        <end position="10"/>
    </location>
</feature>
<feature type="compositionally biased region" description="Acidic residues" evidence="2">
    <location>
        <begin position="137"/>
        <end position="146"/>
    </location>
</feature>
<sequence>MATSREERMQQRMRGAGRHEVSDESFGFILPVEESPEAPVAAPEPAPEPEPEPEPTLAPTPAPVPATRPTPNTSANTSAKRRRLNTGTVSVQPARARSIEEVEQPVSAAKGNPYDVRHDESPDGPPPGPALVRPAAEETENVEDTMESLPEPVPRPASRESVSGLVMGPDIIEEVTESPAGAPGSGHRRRIRDSDVTTKSAKLQRAVLNEDDTITGEFANSSPLARKTRKAGATPSAPSIHSTQTRTRSAIATAYEQDDYSSPRTRLSRKSASTAASSSARSNRSGNRRSTLRLAAEAPDELASPVPLVESRRRAQAKAKGKGRARRVPEPAQVEAKVTDDEGEANIEEAEEAEEIDANETARRIGRKRLRESPSRGESPELHEARPAKKHRQKRMQESPAKQSQPKAQKNKPKATRRRQSDGEHIPITVQRYTKRQRHDEDDTDADILNSEIPFTNRGGVNVVDVLSQMCDEVIESNLVTLQEAIANAQDAATKREYRTKLRALEAFQEELRTRLLEHTIALDTLHALKKRVRSVQKEKLSLRNEIIRIRAEREQVALKMDAVRIRHDTESQKTLDQLKLSSAMHDIELAVENGRSAPDLGPKEQKMADLANLELLATRVAGQACGEVGGSGSLQQLKDFNALLERAATVLEVR</sequence>
<organism evidence="4 5">
    <name type="scientific">Pseudomassariella vexata</name>
    <dbReference type="NCBI Taxonomy" id="1141098"/>
    <lineage>
        <taxon>Eukaryota</taxon>
        <taxon>Fungi</taxon>
        <taxon>Dikarya</taxon>
        <taxon>Ascomycota</taxon>
        <taxon>Pezizomycotina</taxon>
        <taxon>Sordariomycetes</taxon>
        <taxon>Xylariomycetidae</taxon>
        <taxon>Amphisphaeriales</taxon>
        <taxon>Pseudomassariaceae</taxon>
        <taxon>Pseudomassariella</taxon>
    </lineage>
</organism>
<feature type="compositionally biased region" description="Low complexity" evidence="2">
    <location>
        <begin position="270"/>
        <end position="285"/>
    </location>
</feature>
<feature type="compositionally biased region" description="Basic residues" evidence="2">
    <location>
        <begin position="314"/>
        <end position="326"/>
    </location>
</feature>
<feature type="region of interest" description="Disordered" evidence="2">
    <location>
        <begin position="1"/>
        <end position="162"/>
    </location>
</feature>
<dbReference type="InParanoid" id="A0A1Y2D8H0"/>
<evidence type="ECO:0000259" key="3">
    <source>
        <dbReference type="Pfam" id="PF20994"/>
    </source>
</evidence>
<evidence type="ECO:0000313" key="4">
    <source>
        <dbReference type="EMBL" id="ORY55474.1"/>
    </source>
</evidence>
<feature type="region of interest" description="Disordered" evidence="2">
    <location>
        <begin position="174"/>
        <end position="448"/>
    </location>
</feature>
<keyword evidence="5" id="KW-1185">Reference proteome</keyword>
<dbReference type="OrthoDB" id="5377952at2759"/>
<keyword evidence="1" id="KW-0175">Coiled coil</keyword>
<proteinExistence type="predicted"/>
<dbReference type="GeneID" id="63778805"/>
<gene>
    <name evidence="4" type="ORF">BCR38DRAFT_461984</name>
</gene>
<evidence type="ECO:0000256" key="1">
    <source>
        <dbReference type="SAM" id="Coils"/>
    </source>
</evidence>
<dbReference type="EMBL" id="MCFJ01000027">
    <property type="protein sequence ID" value="ORY55474.1"/>
    <property type="molecule type" value="Genomic_DNA"/>
</dbReference>
<dbReference type="Proteomes" id="UP000193689">
    <property type="component" value="Unassembled WGS sequence"/>
</dbReference>
<feature type="compositionally biased region" description="Basic and acidic residues" evidence="2">
    <location>
        <begin position="371"/>
        <end position="387"/>
    </location>
</feature>
<feature type="domain" description="Inner kinetochore subunit AME1" evidence="3">
    <location>
        <begin position="457"/>
        <end position="647"/>
    </location>
</feature>
<protein>
    <recommendedName>
        <fullName evidence="3">Inner kinetochore subunit AME1 domain-containing protein</fullName>
    </recommendedName>
</protein>
<dbReference type="AlphaFoldDB" id="A0A1Y2D8H0"/>
<dbReference type="InterPro" id="IPR048743">
    <property type="entry name" value="AME1"/>
</dbReference>
<feature type="compositionally biased region" description="Acidic residues" evidence="2">
    <location>
        <begin position="341"/>
        <end position="358"/>
    </location>
</feature>
<feature type="compositionally biased region" description="Pro residues" evidence="2">
    <location>
        <begin position="54"/>
        <end position="68"/>
    </location>
</feature>
<feature type="compositionally biased region" description="Polar residues" evidence="2">
    <location>
        <begin position="236"/>
        <end position="250"/>
    </location>
</feature>
<dbReference type="STRING" id="1141098.A0A1Y2D8H0"/>
<evidence type="ECO:0000313" key="5">
    <source>
        <dbReference type="Proteomes" id="UP000193689"/>
    </source>
</evidence>
<feature type="coiled-coil region" evidence="1">
    <location>
        <begin position="526"/>
        <end position="553"/>
    </location>
</feature>
<evidence type="ECO:0000256" key="2">
    <source>
        <dbReference type="SAM" id="MobiDB-lite"/>
    </source>
</evidence>
<feature type="compositionally biased region" description="Basic residues" evidence="2">
    <location>
        <begin position="409"/>
        <end position="418"/>
    </location>
</feature>
<comment type="caution">
    <text evidence="4">The sequence shown here is derived from an EMBL/GenBank/DDBJ whole genome shotgun (WGS) entry which is preliminary data.</text>
</comment>